<evidence type="ECO:0000259" key="14">
    <source>
        <dbReference type="PROSITE" id="PS50929"/>
    </source>
</evidence>
<dbReference type="PANTHER" id="PTHR43394:SF27">
    <property type="entry name" value="ATP-DEPENDENT TRANSLOCASE ABCB1-LIKE"/>
    <property type="match status" value="1"/>
</dbReference>
<dbReference type="SMART" id="SM00382">
    <property type="entry name" value="AAA"/>
    <property type="match status" value="2"/>
</dbReference>
<evidence type="ECO:0000313" key="16">
    <source>
        <dbReference type="Proteomes" id="UP001174909"/>
    </source>
</evidence>
<dbReference type="Gene3D" id="1.20.1560.10">
    <property type="entry name" value="ABC transporter type 1, transmembrane domain"/>
    <property type="match status" value="2"/>
</dbReference>
<sequence length="1100" mass="119999">LGLVTQNVGYWSETRGDIIRTMIDIGFPTFGCCFLIQFSNADFIDAVMISMAILFSVISGTIVPVEAILMGRLFNIFISYNTADQLHQVLVSINGNNTCTTNTAQQILNGLANSSDEIFCDATREGNVISSASRFACDPDTTLTEEATVFSLYFVYLGIGTFVFMFLTSTLWNISALRQSKRLRIAYYKAVLHHSISWFETNDVSTLGPDFLKSIENIQAGIGIQAGNVIKDITTFLFGIVWAFFINWKLALVLLVLLPIVSTLGGLNILATKKTRAKTEATYLKASSVATEVLSSIRTVLAFGGEEKERTRYRDHVKDAEIKAIRGSLITSVLIGCAFFFGTVMIGISFWYGSELLVNCELEGGDSITILTLILFGAFALAAALPQLGVFISASISAVSVFSMIDEVPKKQPVRCRPQTCKGRVQFSGVFFSYPARPHVEILKGLSLDIEPGQRVAIVGPSGNGKSTILQLIQQLYSPTSGQITIDGIKIQGLDPAWVHQNVAVVPQEPILFNTTVRENILLANSQATQEELEAATTSANAHSFIIELPDGYDTYVGEGGIQLSGGQKQRVAIARALLRNPKILLLDEATSALDNQSERLVQSALEKASEGRTTIVVAHRLSTVQSADMIVCINSGQVHEAGTHEELLMKKGLYSELVGTQIRAATNGEESTEPKGRSLKRATLSLVSIGKRRKQMKQLRNFNSSNHSGWLNYIIAANQKKPAHEDSTENMIRHRYTRLNHLWRFIKPDLCVVIIGVLLHALIGGTYPAIGAIMADVNAVFSESDRDLISEVSRYISIGFIGLAAAAGIFYFLGTFVVTVSGERLTSRLRVQLFQAMLYQSVGWHDDEVHTTGSLTTILSNDADKVKNEAVFGHVSGSSLYFHYPSRPEVRVLRGLSVSVSPGETLAVVGSSGSGKSTLVSLIERFYSPTVGIITLDGKDIAGLNLKWLRSQIGYVQQEPVLFDASISDNITYGDLTRDVNDEEGYNTNVGGGGTFLSGGQKQRIAIARALVRNPKLLLLDEATSSLDAESEQAVQQTLKRARVGRTTIMVAHRLSTVRDANCIAVVQKGQVVESGTHEQLMTQRGAYYDLVAAQTFNN</sequence>
<feature type="domain" description="ABC transmembrane type-1" evidence="14">
    <location>
        <begin position="52"/>
        <end position="393"/>
    </location>
</feature>
<evidence type="ECO:0000256" key="10">
    <source>
        <dbReference type="ARBA" id="ARBA00023136"/>
    </source>
</evidence>
<dbReference type="PROSITE" id="PS50929">
    <property type="entry name" value="ABC_TM1F"/>
    <property type="match status" value="2"/>
</dbReference>
<feature type="transmembrane region" description="Helical" evidence="12">
    <location>
        <begin position="18"/>
        <end position="36"/>
    </location>
</feature>
<dbReference type="InterPro" id="IPR036640">
    <property type="entry name" value="ABC1_TM_sf"/>
</dbReference>
<evidence type="ECO:0000256" key="1">
    <source>
        <dbReference type="ARBA" id="ARBA00004141"/>
    </source>
</evidence>
<name>A0AA35SSJ6_GEOBA</name>
<evidence type="ECO:0000256" key="7">
    <source>
        <dbReference type="ARBA" id="ARBA00022840"/>
    </source>
</evidence>
<dbReference type="PROSITE" id="PS50893">
    <property type="entry name" value="ABC_TRANSPORTER_2"/>
    <property type="match status" value="2"/>
</dbReference>
<feature type="transmembrane region" description="Helical" evidence="12">
    <location>
        <begin position="329"/>
        <end position="352"/>
    </location>
</feature>
<gene>
    <name evidence="15" type="ORF">GBAR_LOCUS19277</name>
</gene>
<dbReference type="Gene3D" id="3.40.50.300">
    <property type="entry name" value="P-loop containing nucleotide triphosphate hydrolases"/>
    <property type="match status" value="2"/>
</dbReference>
<dbReference type="InterPro" id="IPR027417">
    <property type="entry name" value="P-loop_NTPase"/>
</dbReference>
<evidence type="ECO:0000256" key="9">
    <source>
        <dbReference type="ARBA" id="ARBA00022989"/>
    </source>
</evidence>
<evidence type="ECO:0000256" key="5">
    <source>
        <dbReference type="ARBA" id="ARBA00022737"/>
    </source>
</evidence>
<comment type="subcellular location">
    <subcellularLocation>
        <location evidence="1">Membrane</location>
        <topology evidence="1">Multi-pass membrane protein</topology>
    </subcellularLocation>
</comment>
<protein>
    <submittedName>
        <fullName evidence="15">ATP-binding cassette sub-family B member 5</fullName>
    </submittedName>
</protein>
<keyword evidence="16" id="KW-1185">Reference proteome</keyword>
<dbReference type="GO" id="GO:0005524">
    <property type="term" value="F:ATP binding"/>
    <property type="evidence" value="ECO:0007669"/>
    <property type="project" value="UniProtKB-KW"/>
</dbReference>
<feature type="transmembrane region" description="Helical" evidence="12">
    <location>
        <begin position="372"/>
        <end position="405"/>
    </location>
</feature>
<feature type="transmembrane region" description="Helical" evidence="12">
    <location>
        <begin position="153"/>
        <end position="174"/>
    </location>
</feature>
<keyword evidence="9 12" id="KW-1133">Transmembrane helix</keyword>
<feature type="transmembrane region" description="Helical" evidence="12">
    <location>
        <begin position="229"/>
        <end position="246"/>
    </location>
</feature>
<dbReference type="EMBL" id="CASHTH010002716">
    <property type="protein sequence ID" value="CAI8034186.1"/>
    <property type="molecule type" value="Genomic_DNA"/>
</dbReference>
<reference evidence="15" key="1">
    <citation type="submission" date="2023-03" db="EMBL/GenBank/DDBJ databases">
        <authorList>
            <person name="Steffen K."/>
            <person name="Cardenas P."/>
        </authorList>
    </citation>
    <scope>NUCLEOTIDE SEQUENCE</scope>
</reference>
<comment type="caution">
    <text evidence="15">The sequence shown here is derived from an EMBL/GenBank/DDBJ whole genome shotgun (WGS) entry which is preliminary data.</text>
</comment>
<feature type="non-terminal residue" evidence="15">
    <location>
        <position position="1"/>
    </location>
</feature>
<dbReference type="CDD" id="cd03249">
    <property type="entry name" value="ABC_MTABC3_MDL1_MDL2"/>
    <property type="match status" value="1"/>
</dbReference>
<dbReference type="SUPFAM" id="SSF52540">
    <property type="entry name" value="P-loop containing nucleoside triphosphate hydrolases"/>
    <property type="match status" value="2"/>
</dbReference>
<dbReference type="FunFam" id="3.40.50.300:FF:000479">
    <property type="entry name" value="Multidrug resistance protein 1A"/>
    <property type="match status" value="1"/>
</dbReference>
<dbReference type="GO" id="GO:0016887">
    <property type="term" value="F:ATP hydrolysis activity"/>
    <property type="evidence" value="ECO:0007669"/>
    <property type="project" value="InterPro"/>
</dbReference>
<organism evidence="15 16">
    <name type="scientific">Geodia barretti</name>
    <name type="common">Barrett's horny sponge</name>
    <dbReference type="NCBI Taxonomy" id="519541"/>
    <lineage>
        <taxon>Eukaryota</taxon>
        <taxon>Metazoa</taxon>
        <taxon>Porifera</taxon>
        <taxon>Demospongiae</taxon>
        <taxon>Heteroscleromorpha</taxon>
        <taxon>Tetractinellida</taxon>
        <taxon>Astrophorina</taxon>
        <taxon>Geodiidae</taxon>
        <taxon>Geodia</taxon>
    </lineage>
</organism>
<evidence type="ECO:0000256" key="6">
    <source>
        <dbReference type="ARBA" id="ARBA00022741"/>
    </source>
</evidence>
<dbReference type="Proteomes" id="UP001174909">
    <property type="component" value="Unassembled WGS sequence"/>
</dbReference>
<feature type="transmembrane region" description="Helical" evidence="12">
    <location>
        <begin position="751"/>
        <end position="776"/>
    </location>
</feature>
<keyword evidence="10 12" id="KW-0472">Membrane</keyword>
<proteinExistence type="inferred from homology"/>
<dbReference type="SUPFAM" id="SSF90123">
    <property type="entry name" value="ABC transporter transmembrane region"/>
    <property type="match status" value="2"/>
</dbReference>
<dbReference type="PROSITE" id="PS00211">
    <property type="entry name" value="ABC_TRANSPORTER_1"/>
    <property type="match status" value="2"/>
</dbReference>
<dbReference type="AlphaFoldDB" id="A0AA35SSJ6"/>
<dbReference type="InterPro" id="IPR003439">
    <property type="entry name" value="ABC_transporter-like_ATP-bd"/>
</dbReference>
<feature type="domain" description="ABC transmembrane type-1" evidence="14">
    <location>
        <begin position="753"/>
        <end position="869"/>
    </location>
</feature>
<evidence type="ECO:0000256" key="3">
    <source>
        <dbReference type="ARBA" id="ARBA00022448"/>
    </source>
</evidence>
<keyword evidence="8" id="KW-1278">Translocase</keyword>
<comment type="similarity">
    <text evidence="2">Belongs to the ABC transporter superfamily. ABCB family. Multidrug resistance exporter (TC 3.A.1.201) subfamily.</text>
</comment>
<feature type="transmembrane region" description="Helical" evidence="12">
    <location>
        <begin position="796"/>
        <end position="821"/>
    </location>
</feature>
<keyword evidence="7 15" id="KW-0067">ATP-binding</keyword>
<feature type="domain" description="ABC transporter" evidence="13">
    <location>
        <begin position="876"/>
        <end position="1095"/>
    </location>
</feature>
<evidence type="ECO:0000256" key="12">
    <source>
        <dbReference type="SAM" id="Phobius"/>
    </source>
</evidence>
<keyword evidence="6" id="KW-0547">Nucleotide-binding</keyword>
<dbReference type="InterPro" id="IPR039421">
    <property type="entry name" value="Type_1_exporter"/>
</dbReference>
<evidence type="ECO:0000256" key="11">
    <source>
        <dbReference type="ARBA" id="ARBA00023180"/>
    </source>
</evidence>
<keyword evidence="3" id="KW-0813">Transport</keyword>
<feature type="transmembrane region" description="Helical" evidence="12">
    <location>
        <begin position="252"/>
        <end position="271"/>
    </location>
</feature>
<dbReference type="CDD" id="cd18577">
    <property type="entry name" value="ABC_6TM_Pgp_ABCB1_D1_like"/>
    <property type="match status" value="1"/>
</dbReference>
<dbReference type="InterPro" id="IPR017871">
    <property type="entry name" value="ABC_transporter-like_CS"/>
</dbReference>
<evidence type="ECO:0000256" key="8">
    <source>
        <dbReference type="ARBA" id="ARBA00022967"/>
    </source>
</evidence>
<feature type="transmembrane region" description="Helical" evidence="12">
    <location>
        <begin position="43"/>
        <end position="65"/>
    </location>
</feature>
<keyword evidence="5" id="KW-0677">Repeat</keyword>
<dbReference type="PANTHER" id="PTHR43394">
    <property type="entry name" value="ATP-DEPENDENT PERMEASE MDL1, MITOCHONDRIAL"/>
    <property type="match status" value="1"/>
</dbReference>
<dbReference type="Pfam" id="PF00005">
    <property type="entry name" value="ABC_tran"/>
    <property type="match status" value="2"/>
</dbReference>
<evidence type="ECO:0000259" key="13">
    <source>
        <dbReference type="PROSITE" id="PS50893"/>
    </source>
</evidence>
<dbReference type="GO" id="GO:0016020">
    <property type="term" value="C:membrane"/>
    <property type="evidence" value="ECO:0007669"/>
    <property type="project" value="UniProtKB-SubCell"/>
</dbReference>
<evidence type="ECO:0000313" key="15">
    <source>
        <dbReference type="EMBL" id="CAI8034186.1"/>
    </source>
</evidence>
<feature type="domain" description="ABC transporter" evidence="13">
    <location>
        <begin position="425"/>
        <end position="661"/>
    </location>
</feature>
<evidence type="ECO:0000256" key="2">
    <source>
        <dbReference type="ARBA" id="ARBA00007577"/>
    </source>
</evidence>
<dbReference type="GO" id="GO:0140359">
    <property type="term" value="F:ABC-type transporter activity"/>
    <property type="evidence" value="ECO:0007669"/>
    <property type="project" value="InterPro"/>
</dbReference>
<dbReference type="InterPro" id="IPR011527">
    <property type="entry name" value="ABC1_TM_dom"/>
</dbReference>
<accession>A0AA35SSJ6</accession>
<keyword evidence="4 12" id="KW-0812">Transmembrane</keyword>
<dbReference type="Pfam" id="PF00664">
    <property type="entry name" value="ABC_membrane"/>
    <property type="match status" value="2"/>
</dbReference>
<evidence type="ECO:0000256" key="4">
    <source>
        <dbReference type="ARBA" id="ARBA00022692"/>
    </source>
</evidence>
<keyword evidence="11" id="KW-0325">Glycoprotein</keyword>
<dbReference type="InterPro" id="IPR003593">
    <property type="entry name" value="AAA+_ATPase"/>
</dbReference>
<dbReference type="FunFam" id="3.40.50.300:FF:000916">
    <property type="entry name" value="ABC transporter B family member 9"/>
    <property type="match status" value="1"/>
</dbReference>